<dbReference type="Pfam" id="PF01694">
    <property type="entry name" value="Rhomboid"/>
    <property type="match status" value="1"/>
</dbReference>
<evidence type="ECO:0000256" key="4">
    <source>
        <dbReference type="ARBA" id="ARBA00013039"/>
    </source>
</evidence>
<protein>
    <recommendedName>
        <fullName evidence="4">rhomboid protease</fullName>
        <ecNumber evidence="4">3.4.21.105</ecNumber>
    </recommendedName>
</protein>
<dbReference type="GO" id="GO:0004252">
    <property type="term" value="F:serine-type endopeptidase activity"/>
    <property type="evidence" value="ECO:0007669"/>
    <property type="project" value="InterPro"/>
</dbReference>
<keyword evidence="6 8" id="KW-1133">Transmembrane helix</keyword>
<evidence type="ECO:0000313" key="10">
    <source>
        <dbReference type="EMBL" id="ELK01937.1"/>
    </source>
</evidence>
<evidence type="ECO:0000256" key="1">
    <source>
        <dbReference type="ARBA" id="ARBA00000156"/>
    </source>
</evidence>
<dbReference type="GO" id="GO:0016020">
    <property type="term" value="C:membrane"/>
    <property type="evidence" value="ECO:0007669"/>
    <property type="project" value="UniProtKB-SubCell"/>
</dbReference>
<feature type="transmembrane region" description="Helical" evidence="8">
    <location>
        <begin position="166"/>
        <end position="185"/>
    </location>
</feature>
<evidence type="ECO:0000256" key="5">
    <source>
        <dbReference type="ARBA" id="ARBA00022692"/>
    </source>
</evidence>
<name>L5JSL5_PTEAL</name>
<evidence type="ECO:0000256" key="2">
    <source>
        <dbReference type="ARBA" id="ARBA00004141"/>
    </source>
</evidence>
<dbReference type="EC" id="3.4.21.105" evidence="4"/>
<keyword evidence="7 8" id="KW-0472">Membrane</keyword>
<proteinExistence type="inferred from homology"/>
<feature type="transmembrane region" description="Helical" evidence="8">
    <location>
        <begin position="228"/>
        <end position="251"/>
    </location>
</feature>
<organism evidence="10 11">
    <name type="scientific">Pteropus alecto</name>
    <name type="common">Black flying fox</name>
    <dbReference type="NCBI Taxonomy" id="9402"/>
    <lineage>
        <taxon>Eukaryota</taxon>
        <taxon>Metazoa</taxon>
        <taxon>Chordata</taxon>
        <taxon>Craniata</taxon>
        <taxon>Vertebrata</taxon>
        <taxon>Euteleostomi</taxon>
        <taxon>Mammalia</taxon>
        <taxon>Eutheria</taxon>
        <taxon>Laurasiatheria</taxon>
        <taxon>Chiroptera</taxon>
        <taxon>Yinpterochiroptera</taxon>
        <taxon>Pteropodoidea</taxon>
        <taxon>Pteropodidae</taxon>
        <taxon>Pteropodinae</taxon>
        <taxon>Pteropus</taxon>
    </lineage>
</organism>
<dbReference type="Gene3D" id="1.20.1540.10">
    <property type="entry name" value="Rhomboid-like"/>
    <property type="match status" value="1"/>
</dbReference>
<dbReference type="AlphaFoldDB" id="L5JSL5"/>
<comment type="similarity">
    <text evidence="3">Belongs to the peptidase S54 family.</text>
</comment>
<evidence type="ECO:0000256" key="8">
    <source>
        <dbReference type="SAM" id="Phobius"/>
    </source>
</evidence>
<evidence type="ECO:0000259" key="9">
    <source>
        <dbReference type="Pfam" id="PF01694"/>
    </source>
</evidence>
<keyword evidence="5 8" id="KW-0812">Transmembrane</keyword>
<dbReference type="FunCoup" id="L5JSL5">
    <property type="interactions" value="2"/>
</dbReference>
<dbReference type="PANTHER" id="PTHR45840:SF6">
    <property type="entry name" value="RHOMBOID-RELATED PROTEIN 2"/>
    <property type="match status" value="1"/>
</dbReference>
<comment type="subcellular location">
    <subcellularLocation>
        <location evidence="2">Membrane</location>
        <topology evidence="2">Multi-pass membrane protein</topology>
    </subcellularLocation>
</comment>
<comment type="catalytic activity">
    <reaction evidence="1">
        <text>Cleaves type-1 transmembrane domains using a catalytic dyad composed of serine and histidine that are contributed by different transmembrane domains.</text>
        <dbReference type="EC" id="3.4.21.105"/>
    </reaction>
</comment>
<accession>L5JSL5</accession>
<feature type="transmembrane region" description="Helical" evidence="8">
    <location>
        <begin position="197"/>
        <end position="216"/>
    </location>
</feature>
<dbReference type="EMBL" id="KB031148">
    <property type="protein sequence ID" value="ELK01937.1"/>
    <property type="molecule type" value="Genomic_DNA"/>
</dbReference>
<evidence type="ECO:0000256" key="6">
    <source>
        <dbReference type="ARBA" id="ARBA00022989"/>
    </source>
</evidence>
<evidence type="ECO:0000256" key="7">
    <source>
        <dbReference type="ARBA" id="ARBA00023136"/>
    </source>
</evidence>
<keyword evidence="11" id="KW-1185">Reference proteome</keyword>
<reference evidence="11" key="1">
    <citation type="journal article" date="2013" name="Science">
        <title>Comparative analysis of bat genomes provides insight into the evolution of flight and immunity.</title>
        <authorList>
            <person name="Zhang G."/>
            <person name="Cowled C."/>
            <person name="Shi Z."/>
            <person name="Huang Z."/>
            <person name="Bishop-Lilly K.A."/>
            <person name="Fang X."/>
            <person name="Wynne J.W."/>
            <person name="Xiong Z."/>
            <person name="Baker M.L."/>
            <person name="Zhao W."/>
            <person name="Tachedjian M."/>
            <person name="Zhu Y."/>
            <person name="Zhou P."/>
            <person name="Jiang X."/>
            <person name="Ng J."/>
            <person name="Yang L."/>
            <person name="Wu L."/>
            <person name="Xiao J."/>
            <person name="Feng Y."/>
            <person name="Chen Y."/>
            <person name="Sun X."/>
            <person name="Zhang Y."/>
            <person name="Marsh G.A."/>
            <person name="Crameri G."/>
            <person name="Broder C.C."/>
            <person name="Frey K.G."/>
            <person name="Wang L.F."/>
            <person name="Wang J."/>
        </authorList>
    </citation>
    <scope>NUCLEOTIDE SEQUENCE [LARGE SCALE GENOMIC DNA]</scope>
</reference>
<feature type="domain" description="Peptidase S54 rhomboid" evidence="9">
    <location>
        <begin position="144"/>
        <end position="249"/>
    </location>
</feature>
<evidence type="ECO:0000313" key="11">
    <source>
        <dbReference type="Proteomes" id="UP000010552"/>
    </source>
</evidence>
<dbReference type="Proteomes" id="UP000010552">
    <property type="component" value="Unassembled WGS sequence"/>
</dbReference>
<gene>
    <name evidence="10" type="ORF">PAL_GLEAN10014914</name>
</gene>
<dbReference type="InterPro" id="IPR022764">
    <property type="entry name" value="Peptidase_S54_rhomboid_dom"/>
</dbReference>
<dbReference type="InParanoid" id="L5JSL5"/>
<sequence>MAAAHDLEMEDVNMNMGRDIEEELEEEKEMKEDGKGKDPFKNKKVHRIVSKWMLPENVRRTYLERANCLPPPVFIISISIAELAVFIYYAVWKPQKQWITLDTGILESPFIYNPTKREEAWRFISYMLVHAGFPHLYQHLVLPLFFILDLLIRSLASSIFDPLKYLVGASGGVYALMGGYFMNVLVNFREMIPAFGIVRLLIIILIIVSDVGFALYRRFFVPANGSPVSFAAHIAGGFAGMSIGYTVFSCFDKALLRDPRFALRNSTLSEWKTLSAFFVTGFRAKMAD</sequence>
<evidence type="ECO:0000256" key="3">
    <source>
        <dbReference type="ARBA" id="ARBA00009045"/>
    </source>
</evidence>
<feature type="transmembrane region" description="Helical" evidence="8">
    <location>
        <begin position="73"/>
        <end position="91"/>
    </location>
</feature>
<dbReference type="InterPro" id="IPR035952">
    <property type="entry name" value="Rhomboid-like_sf"/>
</dbReference>
<dbReference type="PANTHER" id="PTHR45840">
    <property type="entry name" value="RHOMBOID-RELATED PROTEIN"/>
    <property type="match status" value="1"/>
</dbReference>
<dbReference type="STRING" id="9402.L5JSL5"/>
<dbReference type="SUPFAM" id="SSF144091">
    <property type="entry name" value="Rhomboid-like"/>
    <property type="match status" value="1"/>
</dbReference>
<dbReference type="InterPro" id="IPR051739">
    <property type="entry name" value="Rhomboid_IM_Serine_Proteases"/>
</dbReference>